<evidence type="ECO:0000313" key="4">
    <source>
        <dbReference type="Proteomes" id="UP000009168"/>
    </source>
</evidence>
<evidence type="ECO:0000256" key="2">
    <source>
        <dbReference type="SAM" id="MobiDB-lite"/>
    </source>
</evidence>
<feature type="region of interest" description="Disordered" evidence="2">
    <location>
        <begin position="325"/>
        <end position="362"/>
    </location>
</feature>
<sequence>MILQLIDLQIFFIQKQVLKQQIIKYKMASRGQLQDGTSTKRSRPSKTQLKSDSQMPLQTQQYTQNMVTQSSQNNLPTYSQNMLENDSSLEKMIMDMNLQMQYLTAQNEIKNQQNENIMRMQQQRIIQLQQMCEQMKSELDQFKEGKIQQLDRNLNMQQGLSHLDMLNEFEMLSKNTPFSYKQSFIDNSKQNQLQGGDSLNQFMHQFNAGFTPQNTIQRQIPPSQQSYNRQQQFQEPRLNSRQNSYIQPNNHFKSAASLALNQPQNNQFYNYDPQTQAQNIPIQQQNMSQQNFNNQNTHKKESKFNPIIDRIEQQNEMLMKMIQDMDGKQNKGKSKKKKRSDESSDESEYSDIQEEKVSTETKEEQKYLEKKIEQLENSIKQQKLQNQYMIDNNIQNPDMQYLIEAANQRKNSFNQQNPQQFANSVYNQQQFGAAQMPSAQIQKNSIYANLPTPEQFLSQVNLNQSKFQQNPSQQMNIPPNINPLSGGLGRPQFINENSQVPHPDILSKIFQQQLLNSRKNQI</sequence>
<feature type="compositionally biased region" description="Basic and acidic residues" evidence="2">
    <location>
        <begin position="353"/>
        <end position="362"/>
    </location>
</feature>
<keyword evidence="1" id="KW-0175">Coiled coil</keyword>
<dbReference type="HOGENOM" id="CLU_704942_0_0_1"/>
<dbReference type="RefSeq" id="XP_001014754.2">
    <property type="nucleotide sequence ID" value="XM_001014754.2"/>
</dbReference>
<name>Q23DD2_TETTS</name>
<feature type="region of interest" description="Disordered" evidence="2">
    <location>
        <begin position="30"/>
        <end position="57"/>
    </location>
</feature>
<feature type="compositionally biased region" description="Acidic residues" evidence="2">
    <location>
        <begin position="343"/>
        <end position="352"/>
    </location>
</feature>
<proteinExistence type="predicted"/>
<evidence type="ECO:0000256" key="1">
    <source>
        <dbReference type="SAM" id="Coils"/>
    </source>
</evidence>
<dbReference type="Proteomes" id="UP000009168">
    <property type="component" value="Unassembled WGS sequence"/>
</dbReference>
<gene>
    <name evidence="3" type="ORF">TTHERM_00047590</name>
</gene>
<protein>
    <submittedName>
        <fullName evidence="3">Uncharacterized protein</fullName>
    </submittedName>
</protein>
<reference evidence="4" key="1">
    <citation type="journal article" date="2006" name="PLoS Biol.">
        <title>Macronuclear genome sequence of the ciliate Tetrahymena thermophila, a model eukaryote.</title>
        <authorList>
            <person name="Eisen J.A."/>
            <person name="Coyne R.S."/>
            <person name="Wu M."/>
            <person name="Wu D."/>
            <person name="Thiagarajan M."/>
            <person name="Wortman J.R."/>
            <person name="Badger J.H."/>
            <person name="Ren Q."/>
            <person name="Amedeo P."/>
            <person name="Jones K.M."/>
            <person name="Tallon L.J."/>
            <person name="Delcher A.L."/>
            <person name="Salzberg S.L."/>
            <person name="Silva J.C."/>
            <person name="Haas B.J."/>
            <person name="Majoros W.H."/>
            <person name="Farzad M."/>
            <person name="Carlton J.M."/>
            <person name="Smith R.K. Jr."/>
            <person name="Garg J."/>
            <person name="Pearlman R.E."/>
            <person name="Karrer K.M."/>
            <person name="Sun L."/>
            <person name="Manning G."/>
            <person name="Elde N.C."/>
            <person name="Turkewitz A.P."/>
            <person name="Asai D.J."/>
            <person name="Wilkes D.E."/>
            <person name="Wang Y."/>
            <person name="Cai H."/>
            <person name="Collins K."/>
            <person name="Stewart B.A."/>
            <person name="Lee S.R."/>
            <person name="Wilamowska K."/>
            <person name="Weinberg Z."/>
            <person name="Ruzzo W.L."/>
            <person name="Wloga D."/>
            <person name="Gaertig J."/>
            <person name="Frankel J."/>
            <person name="Tsao C.-C."/>
            <person name="Gorovsky M.A."/>
            <person name="Keeling P.J."/>
            <person name="Waller R.F."/>
            <person name="Patron N.J."/>
            <person name="Cherry J.M."/>
            <person name="Stover N.A."/>
            <person name="Krieger C.J."/>
            <person name="del Toro C."/>
            <person name="Ryder H.F."/>
            <person name="Williamson S.C."/>
            <person name="Barbeau R.A."/>
            <person name="Hamilton E.P."/>
            <person name="Orias E."/>
        </authorList>
    </citation>
    <scope>NUCLEOTIDE SEQUENCE [LARGE SCALE GENOMIC DNA]</scope>
    <source>
        <strain evidence="4">SB210</strain>
    </source>
</reference>
<organism evidence="3 4">
    <name type="scientific">Tetrahymena thermophila (strain SB210)</name>
    <dbReference type="NCBI Taxonomy" id="312017"/>
    <lineage>
        <taxon>Eukaryota</taxon>
        <taxon>Sar</taxon>
        <taxon>Alveolata</taxon>
        <taxon>Ciliophora</taxon>
        <taxon>Intramacronucleata</taxon>
        <taxon>Oligohymenophorea</taxon>
        <taxon>Hymenostomatida</taxon>
        <taxon>Tetrahymenina</taxon>
        <taxon>Tetrahymenidae</taxon>
        <taxon>Tetrahymena</taxon>
    </lineage>
</organism>
<accession>Q23DD2</accession>
<dbReference type="InParanoid" id="Q23DD2"/>
<dbReference type="GeneID" id="7833436"/>
<keyword evidence="4" id="KW-1185">Reference proteome</keyword>
<dbReference type="KEGG" id="tet:TTHERM_00047590"/>
<dbReference type="EMBL" id="GG662712">
    <property type="protein sequence ID" value="EAR94712.2"/>
    <property type="molecule type" value="Genomic_DNA"/>
</dbReference>
<feature type="compositionally biased region" description="Polar residues" evidence="2">
    <location>
        <begin position="31"/>
        <end position="57"/>
    </location>
</feature>
<evidence type="ECO:0000313" key="3">
    <source>
        <dbReference type="EMBL" id="EAR94712.2"/>
    </source>
</evidence>
<feature type="coiled-coil region" evidence="1">
    <location>
        <begin position="95"/>
        <end position="145"/>
    </location>
</feature>
<dbReference type="AlphaFoldDB" id="Q23DD2"/>